<keyword evidence="1" id="KW-0472">Membrane</keyword>
<dbReference type="AlphaFoldDB" id="A0ABD6EBH7"/>
<proteinExistence type="predicted"/>
<keyword evidence="1" id="KW-0812">Transmembrane</keyword>
<protein>
    <submittedName>
        <fullName evidence="2">Uncharacterized protein</fullName>
    </submittedName>
</protein>
<keyword evidence="1" id="KW-1133">Transmembrane helix</keyword>
<evidence type="ECO:0000313" key="3">
    <source>
        <dbReference type="Proteomes" id="UP001608902"/>
    </source>
</evidence>
<organism evidence="2 3">
    <name type="scientific">Gnathostoma spinigerum</name>
    <dbReference type="NCBI Taxonomy" id="75299"/>
    <lineage>
        <taxon>Eukaryota</taxon>
        <taxon>Metazoa</taxon>
        <taxon>Ecdysozoa</taxon>
        <taxon>Nematoda</taxon>
        <taxon>Chromadorea</taxon>
        <taxon>Rhabditida</taxon>
        <taxon>Spirurina</taxon>
        <taxon>Gnathostomatomorpha</taxon>
        <taxon>Gnathostomatoidea</taxon>
        <taxon>Gnathostomatidae</taxon>
        <taxon>Gnathostoma</taxon>
    </lineage>
</organism>
<dbReference type="EMBL" id="JBGFUD010001629">
    <property type="protein sequence ID" value="MFH4976546.1"/>
    <property type="molecule type" value="Genomic_DNA"/>
</dbReference>
<reference evidence="2 3" key="1">
    <citation type="submission" date="2024-08" db="EMBL/GenBank/DDBJ databases">
        <title>Gnathostoma spinigerum genome.</title>
        <authorList>
            <person name="Gonzalez-Bertolin B."/>
            <person name="Monzon S."/>
            <person name="Zaballos A."/>
            <person name="Jimenez P."/>
            <person name="Dekumyoy P."/>
            <person name="Varona S."/>
            <person name="Cuesta I."/>
            <person name="Sumanam S."/>
            <person name="Adisakwattana P."/>
            <person name="Gasser R.B."/>
            <person name="Hernandez-Gonzalez A."/>
            <person name="Young N.D."/>
            <person name="Perteguer M.J."/>
        </authorList>
    </citation>
    <scope>NUCLEOTIDE SEQUENCE [LARGE SCALE GENOMIC DNA]</scope>
    <source>
        <strain evidence="2">AL3</strain>
        <tissue evidence="2">Liver</tissue>
    </source>
</reference>
<name>A0ABD6EBH7_9BILA</name>
<feature type="transmembrane region" description="Helical" evidence="1">
    <location>
        <begin position="21"/>
        <end position="52"/>
    </location>
</feature>
<evidence type="ECO:0000313" key="2">
    <source>
        <dbReference type="EMBL" id="MFH4976546.1"/>
    </source>
</evidence>
<gene>
    <name evidence="2" type="ORF">AB6A40_003255</name>
</gene>
<accession>A0ABD6EBH7</accession>
<dbReference type="Proteomes" id="UP001608902">
    <property type="component" value="Unassembled WGS sequence"/>
</dbReference>
<keyword evidence="3" id="KW-1185">Reference proteome</keyword>
<sequence length="166" mass="19155">MNALRSKYYAFTEKIEQFIDFYISFLLSYSWLILLTFGVFSIALTVVSVWLYKSTVSFIPEEAFEARGTLLSDERLAYLQLERLHYASPPRQKRDLEQESTYLKLFAELQRLKSFGINTERFDPATILFASQKTDVCSEFRSIPIHVSNAQNAAKIILSVDSLNEA</sequence>
<comment type="caution">
    <text evidence="2">The sequence shown here is derived from an EMBL/GenBank/DDBJ whole genome shotgun (WGS) entry which is preliminary data.</text>
</comment>
<evidence type="ECO:0000256" key="1">
    <source>
        <dbReference type="SAM" id="Phobius"/>
    </source>
</evidence>